<keyword evidence="1" id="KW-0472">Membrane</keyword>
<name>A0ABT4T2C7_9ACTN</name>
<dbReference type="RefSeq" id="WP_222708869.1">
    <property type="nucleotide sequence ID" value="NZ_BAABFD010000001.1"/>
</dbReference>
<sequence>MQRLSGVLIGAVFGMVFVAINANAPLPPSAGTALRVIAGLALASVVVLWFLAGRRTRGGAAEPGGAPGGMFNRRYVVIVVLEALALFGGLRVLDALGWPEQSGVAWIALVVGIHFVALWPVWREVSILVPGAGLTVLGLAGLAMVWTEAVAWVPIVSGVLSGLLLLAGSAYYAQRVFRALPRG</sequence>
<keyword evidence="3" id="KW-1185">Reference proteome</keyword>
<evidence type="ECO:0000256" key="1">
    <source>
        <dbReference type="SAM" id="Phobius"/>
    </source>
</evidence>
<accession>A0ABT4T2C7</accession>
<evidence type="ECO:0000313" key="3">
    <source>
        <dbReference type="Proteomes" id="UP001212498"/>
    </source>
</evidence>
<keyword evidence="1" id="KW-0812">Transmembrane</keyword>
<reference evidence="2 3" key="1">
    <citation type="submission" date="2022-11" db="EMBL/GenBank/DDBJ databases">
        <title>Nonomuraea corallina sp. nov., a new species of the genus Nonomuraea isolated from sea side sediment in Thai sea.</title>
        <authorList>
            <person name="Ngamcharungchit C."/>
            <person name="Matsumoto A."/>
            <person name="Suriyachadkun C."/>
            <person name="Panbangred W."/>
            <person name="Inahashi Y."/>
            <person name="Intra B."/>
        </authorList>
    </citation>
    <scope>NUCLEOTIDE SEQUENCE [LARGE SCALE GENOMIC DNA]</scope>
    <source>
        <strain evidence="2 3">DSM 43553</strain>
    </source>
</reference>
<organism evidence="2 3">
    <name type="scientific">Nonomuraea ferruginea</name>
    <dbReference type="NCBI Taxonomy" id="46174"/>
    <lineage>
        <taxon>Bacteria</taxon>
        <taxon>Bacillati</taxon>
        <taxon>Actinomycetota</taxon>
        <taxon>Actinomycetes</taxon>
        <taxon>Streptosporangiales</taxon>
        <taxon>Streptosporangiaceae</taxon>
        <taxon>Nonomuraea</taxon>
    </lineage>
</organism>
<dbReference type="Proteomes" id="UP001212498">
    <property type="component" value="Unassembled WGS sequence"/>
</dbReference>
<feature type="transmembrane region" description="Helical" evidence="1">
    <location>
        <begin position="152"/>
        <end position="173"/>
    </location>
</feature>
<keyword evidence="1" id="KW-1133">Transmembrane helix</keyword>
<feature type="transmembrane region" description="Helical" evidence="1">
    <location>
        <begin position="7"/>
        <end position="26"/>
    </location>
</feature>
<gene>
    <name evidence="2" type="ORF">OUY24_23645</name>
</gene>
<comment type="caution">
    <text evidence="2">The sequence shown here is derived from an EMBL/GenBank/DDBJ whole genome shotgun (WGS) entry which is preliminary data.</text>
</comment>
<proteinExistence type="predicted"/>
<feature type="transmembrane region" description="Helical" evidence="1">
    <location>
        <begin position="32"/>
        <end position="53"/>
    </location>
</feature>
<protein>
    <submittedName>
        <fullName evidence="2">Uncharacterized protein</fullName>
    </submittedName>
</protein>
<feature type="transmembrane region" description="Helical" evidence="1">
    <location>
        <begin position="74"/>
        <end position="92"/>
    </location>
</feature>
<feature type="transmembrane region" description="Helical" evidence="1">
    <location>
        <begin position="104"/>
        <end position="122"/>
    </location>
</feature>
<evidence type="ECO:0000313" key="2">
    <source>
        <dbReference type="EMBL" id="MDA0643632.1"/>
    </source>
</evidence>
<dbReference type="EMBL" id="JAPNUD010000072">
    <property type="protein sequence ID" value="MDA0643632.1"/>
    <property type="molecule type" value="Genomic_DNA"/>
</dbReference>
<feature type="transmembrane region" description="Helical" evidence="1">
    <location>
        <begin position="127"/>
        <end position="146"/>
    </location>
</feature>